<feature type="compositionally biased region" description="Low complexity" evidence="1">
    <location>
        <begin position="120"/>
        <end position="129"/>
    </location>
</feature>
<dbReference type="Proteomes" id="UP000001396">
    <property type="component" value="Unassembled WGS sequence"/>
</dbReference>
<comment type="caution">
    <text evidence="2">The sequence shown here is derived from an EMBL/GenBank/DDBJ whole genome shotgun (WGS) entry which is preliminary data.</text>
</comment>
<evidence type="ECO:0000313" key="2">
    <source>
        <dbReference type="EMBL" id="EFA81085.1"/>
    </source>
</evidence>
<accession>D3BBQ2</accession>
<organism evidence="2 3">
    <name type="scientific">Heterostelium pallidum (strain ATCC 26659 / Pp 5 / PN500)</name>
    <name type="common">Cellular slime mold</name>
    <name type="synonym">Polysphondylium pallidum</name>
    <dbReference type="NCBI Taxonomy" id="670386"/>
    <lineage>
        <taxon>Eukaryota</taxon>
        <taxon>Amoebozoa</taxon>
        <taxon>Evosea</taxon>
        <taxon>Eumycetozoa</taxon>
        <taxon>Dictyostelia</taxon>
        <taxon>Acytosteliales</taxon>
        <taxon>Acytosteliaceae</taxon>
        <taxon>Heterostelium</taxon>
    </lineage>
</organism>
<feature type="compositionally biased region" description="Polar residues" evidence="1">
    <location>
        <begin position="109"/>
        <end position="119"/>
    </location>
</feature>
<feature type="compositionally biased region" description="Low complexity" evidence="1">
    <location>
        <begin position="89"/>
        <end position="108"/>
    </location>
</feature>
<evidence type="ECO:0000256" key="1">
    <source>
        <dbReference type="SAM" id="MobiDB-lite"/>
    </source>
</evidence>
<evidence type="ECO:0000313" key="3">
    <source>
        <dbReference type="Proteomes" id="UP000001396"/>
    </source>
</evidence>
<reference evidence="2 3" key="1">
    <citation type="journal article" date="2011" name="Genome Res.">
        <title>Phylogeny-wide analysis of social amoeba genomes highlights ancient origins for complex intercellular communication.</title>
        <authorList>
            <person name="Heidel A.J."/>
            <person name="Lawal H.M."/>
            <person name="Felder M."/>
            <person name="Schilde C."/>
            <person name="Helps N.R."/>
            <person name="Tunggal B."/>
            <person name="Rivero F."/>
            <person name="John U."/>
            <person name="Schleicher M."/>
            <person name="Eichinger L."/>
            <person name="Platzer M."/>
            <person name="Noegel A.A."/>
            <person name="Schaap P."/>
            <person name="Gloeckner G."/>
        </authorList>
    </citation>
    <scope>NUCLEOTIDE SEQUENCE [LARGE SCALE GENOMIC DNA]</scope>
    <source>
        <strain evidence="3">ATCC 26659 / Pp 5 / PN500</strain>
    </source>
</reference>
<dbReference type="AlphaFoldDB" id="D3BBQ2"/>
<proteinExistence type="predicted"/>
<dbReference type="GeneID" id="31361405"/>
<gene>
    <name evidence="2" type="ORF">PPL_05921</name>
</gene>
<sequence length="260" mass="28369">MCVYQMYRKKESIEELLSTSEITSDSGELKARISVILALCGWDYYNNNKTTVEDRKKVVFESLLSRSISSWSGSSSFISFKNIINPQSTTNTNTTPLLSTSTSTSNIQPVSSSSTIVDAQSSNNNNSNQNEHRWFCPWVNDSKDEINDNINDNNSSSGVGSGNTNNSSSSTSNTPTATTSATSTTSNNYQTSSQHTTTTSIKSSASGWENLLSIVVHNQFIPKSSFSAKLNRKLILPTTTTNKVITNNNSNHVNSNTLTI</sequence>
<feature type="region of interest" description="Disordered" evidence="1">
    <location>
        <begin position="145"/>
        <end position="195"/>
    </location>
</feature>
<name>D3BBQ2_HETP5</name>
<dbReference type="RefSeq" id="XP_020433203.1">
    <property type="nucleotide sequence ID" value="XM_020576791.1"/>
</dbReference>
<feature type="region of interest" description="Disordered" evidence="1">
    <location>
        <begin position="89"/>
        <end position="132"/>
    </location>
</feature>
<keyword evidence="3" id="KW-1185">Reference proteome</keyword>
<feature type="compositionally biased region" description="Low complexity" evidence="1">
    <location>
        <begin position="148"/>
        <end position="195"/>
    </location>
</feature>
<dbReference type="InParanoid" id="D3BBQ2"/>
<protein>
    <submittedName>
        <fullName evidence="2">Uncharacterized protein</fullName>
    </submittedName>
</protein>
<dbReference type="EMBL" id="ADBJ01000026">
    <property type="protein sequence ID" value="EFA81085.1"/>
    <property type="molecule type" value="Genomic_DNA"/>
</dbReference>